<dbReference type="InterPro" id="IPR010987">
    <property type="entry name" value="Glutathione-S-Trfase_C-like"/>
</dbReference>
<keyword evidence="8" id="KW-1185">Reference proteome</keyword>
<evidence type="ECO:0000256" key="4">
    <source>
        <dbReference type="RuleBase" id="RU003494"/>
    </source>
</evidence>
<evidence type="ECO:0000256" key="2">
    <source>
        <dbReference type="ARBA" id="ARBA00022679"/>
    </source>
</evidence>
<dbReference type="Pfam" id="PF02798">
    <property type="entry name" value="GST_N"/>
    <property type="match status" value="1"/>
</dbReference>
<dbReference type="InterPro" id="IPR036282">
    <property type="entry name" value="Glutathione-S-Trfase_C_sf"/>
</dbReference>
<dbReference type="EMBL" id="JAUJYO010000018">
    <property type="protein sequence ID" value="KAK1290994.1"/>
    <property type="molecule type" value="Genomic_DNA"/>
</dbReference>
<feature type="domain" description="GST C-terminal" evidence="6">
    <location>
        <begin position="90"/>
        <end position="215"/>
    </location>
</feature>
<dbReference type="CDD" id="cd03185">
    <property type="entry name" value="GST_C_Tau"/>
    <property type="match status" value="1"/>
</dbReference>
<gene>
    <name evidence="7" type="primary">GSTU9</name>
    <name evidence="7" type="ORF">QJS10_CPB18g01374</name>
</gene>
<keyword evidence="2" id="KW-0808">Transferase</keyword>
<comment type="similarity">
    <text evidence="4">Belongs to the GST superfamily.</text>
</comment>
<feature type="domain" description="GST N-terminal" evidence="5">
    <location>
        <begin position="6"/>
        <end position="85"/>
    </location>
</feature>
<dbReference type="PANTHER" id="PTHR11260:SF676">
    <property type="entry name" value="GLUTATHIONE S-TRANSFERASE U8"/>
    <property type="match status" value="1"/>
</dbReference>
<accession>A0AAV9CQI6</accession>
<reference evidence="7" key="1">
    <citation type="journal article" date="2023" name="Nat. Commun.">
        <title>Diploid and tetraploid genomes of Acorus and the evolution of monocots.</title>
        <authorList>
            <person name="Ma L."/>
            <person name="Liu K.W."/>
            <person name="Li Z."/>
            <person name="Hsiao Y.Y."/>
            <person name="Qi Y."/>
            <person name="Fu T."/>
            <person name="Tang G.D."/>
            <person name="Zhang D."/>
            <person name="Sun W.H."/>
            <person name="Liu D.K."/>
            <person name="Li Y."/>
            <person name="Chen G.Z."/>
            <person name="Liu X.D."/>
            <person name="Liao X.Y."/>
            <person name="Jiang Y.T."/>
            <person name="Yu X."/>
            <person name="Hao Y."/>
            <person name="Huang J."/>
            <person name="Zhao X.W."/>
            <person name="Ke S."/>
            <person name="Chen Y.Y."/>
            <person name="Wu W.L."/>
            <person name="Hsu J.L."/>
            <person name="Lin Y.F."/>
            <person name="Huang M.D."/>
            <person name="Li C.Y."/>
            <person name="Huang L."/>
            <person name="Wang Z.W."/>
            <person name="Zhao X."/>
            <person name="Zhong W.Y."/>
            <person name="Peng D.H."/>
            <person name="Ahmad S."/>
            <person name="Lan S."/>
            <person name="Zhang J.S."/>
            <person name="Tsai W.C."/>
            <person name="Van de Peer Y."/>
            <person name="Liu Z.J."/>
        </authorList>
    </citation>
    <scope>NUCLEOTIDE SEQUENCE</scope>
    <source>
        <strain evidence="7">CP</strain>
    </source>
</reference>
<evidence type="ECO:0000259" key="6">
    <source>
        <dbReference type="PROSITE" id="PS50405"/>
    </source>
</evidence>
<sequence length="347" mass="40005">METVEGELKLHGMWASPFCTRVEIALKLKGVQYEYIQEDLNKKSDALLRYNPIHKKVPVLVHDGRPVVESLVILEYIDETWKEHRLMPKDPHRRARIRFWADYFDKKFAPATGGIIRQKDEEQEKAIKEFKEHLSTLEQGMKEEFPPGQPFFNGETLGLLDLVVCSTCRWFTVLEELAGTSLVNEETTPLIFSWIQSFMELQIAEDTLPQHEKLLAYALGLREKALNSSVYYSQQRNYNAKGGRAKKAIKEFKEKLNTLEKGMEEEFPPGQPFFNGETPGLLDLVVHSTCRWFTVLGELAGTSLVNEDTTPLIFSWIQSFMELQIAEDTLPQHEKLLAHALHLREKV</sequence>
<dbReference type="SFLD" id="SFLDG00358">
    <property type="entry name" value="Main_(cytGST)"/>
    <property type="match status" value="1"/>
</dbReference>
<dbReference type="PANTHER" id="PTHR11260">
    <property type="entry name" value="GLUTATHIONE S-TRANSFERASE, GST, SUPERFAMILY, GST DOMAIN CONTAINING"/>
    <property type="match status" value="1"/>
</dbReference>
<dbReference type="InterPro" id="IPR004045">
    <property type="entry name" value="Glutathione_S-Trfase_N"/>
</dbReference>
<evidence type="ECO:0000256" key="3">
    <source>
        <dbReference type="ARBA" id="ARBA00047960"/>
    </source>
</evidence>
<evidence type="ECO:0000313" key="8">
    <source>
        <dbReference type="Proteomes" id="UP001180020"/>
    </source>
</evidence>
<dbReference type="SFLD" id="SFLDS00019">
    <property type="entry name" value="Glutathione_Transferase_(cytos"/>
    <property type="match status" value="1"/>
</dbReference>
<dbReference type="SFLD" id="SFLDG01152">
    <property type="entry name" value="Main.3:_Omega-_and_Tau-like"/>
    <property type="match status" value="1"/>
</dbReference>
<comment type="catalytic activity">
    <reaction evidence="3">
        <text>RX + glutathione = an S-substituted glutathione + a halide anion + H(+)</text>
        <dbReference type="Rhea" id="RHEA:16437"/>
        <dbReference type="ChEBI" id="CHEBI:15378"/>
        <dbReference type="ChEBI" id="CHEBI:16042"/>
        <dbReference type="ChEBI" id="CHEBI:17792"/>
        <dbReference type="ChEBI" id="CHEBI:57925"/>
        <dbReference type="ChEBI" id="CHEBI:90779"/>
        <dbReference type="EC" id="2.5.1.18"/>
    </reaction>
</comment>
<dbReference type="InterPro" id="IPR045074">
    <property type="entry name" value="GST_C_Tau"/>
</dbReference>
<dbReference type="Proteomes" id="UP001180020">
    <property type="component" value="Unassembled WGS sequence"/>
</dbReference>
<dbReference type="Pfam" id="PF00043">
    <property type="entry name" value="GST_C"/>
    <property type="match status" value="1"/>
</dbReference>
<dbReference type="InterPro" id="IPR045073">
    <property type="entry name" value="Omega/Tau-like"/>
</dbReference>
<dbReference type="FunFam" id="3.40.30.10:FF:000197">
    <property type="entry name" value="Glutathione S-transferase U10"/>
    <property type="match status" value="1"/>
</dbReference>
<dbReference type="AlphaFoldDB" id="A0AAV9CQI6"/>
<dbReference type="FunFam" id="1.20.1050.10:FF:000016">
    <property type="entry name" value="Glutathione S-transferase U9"/>
    <property type="match status" value="1"/>
</dbReference>
<dbReference type="SUPFAM" id="SSF52833">
    <property type="entry name" value="Thioredoxin-like"/>
    <property type="match status" value="1"/>
</dbReference>
<proteinExistence type="inferred from homology"/>
<dbReference type="EC" id="2.5.1.18" evidence="1"/>
<evidence type="ECO:0000259" key="5">
    <source>
        <dbReference type="PROSITE" id="PS50404"/>
    </source>
</evidence>
<dbReference type="GO" id="GO:0006749">
    <property type="term" value="P:glutathione metabolic process"/>
    <property type="evidence" value="ECO:0007669"/>
    <property type="project" value="InterPro"/>
</dbReference>
<evidence type="ECO:0000256" key="1">
    <source>
        <dbReference type="ARBA" id="ARBA00012452"/>
    </source>
</evidence>
<dbReference type="InterPro" id="IPR036249">
    <property type="entry name" value="Thioredoxin-like_sf"/>
</dbReference>
<reference evidence="7" key="2">
    <citation type="submission" date="2023-06" db="EMBL/GenBank/DDBJ databases">
        <authorList>
            <person name="Ma L."/>
            <person name="Liu K.-W."/>
            <person name="Li Z."/>
            <person name="Hsiao Y.-Y."/>
            <person name="Qi Y."/>
            <person name="Fu T."/>
            <person name="Tang G."/>
            <person name="Zhang D."/>
            <person name="Sun W.-H."/>
            <person name="Liu D.-K."/>
            <person name="Li Y."/>
            <person name="Chen G.-Z."/>
            <person name="Liu X.-D."/>
            <person name="Liao X.-Y."/>
            <person name="Jiang Y.-T."/>
            <person name="Yu X."/>
            <person name="Hao Y."/>
            <person name="Huang J."/>
            <person name="Zhao X.-W."/>
            <person name="Ke S."/>
            <person name="Chen Y.-Y."/>
            <person name="Wu W.-L."/>
            <person name="Hsu J.-L."/>
            <person name="Lin Y.-F."/>
            <person name="Huang M.-D."/>
            <person name="Li C.-Y."/>
            <person name="Huang L."/>
            <person name="Wang Z.-W."/>
            <person name="Zhao X."/>
            <person name="Zhong W.-Y."/>
            <person name="Peng D.-H."/>
            <person name="Ahmad S."/>
            <person name="Lan S."/>
            <person name="Zhang J.-S."/>
            <person name="Tsai W.-C."/>
            <person name="Van De Peer Y."/>
            <person name="Liu Z.-J."/>
        </authorList>
    </citation>
    <scope>NUCLEOTIDE SEQUENCE</scope>
    <source>
        <strain evidence="7">CP</strain>
        <tissue evidence="7">Leaves</tissue>
    </source>
</reference>
<dbReference type="SUPFAM" id="SSF47616">
    <property type="entry name" value="GST C-terminal domain-like"/>
    <property type="match status" value="2"/>
</dbReference>
<protein>
    <recommendedName>
        <fullName evidence="1">glutathione transferase</fullName>
        <ecNumber evidence="1">2.5.1.18</ecNumber>
    </recommendedName>
</protein>
<dbReference type="PROSITE" id="PS50404">
    <property type="entry name" value="GST_NTER"/>
    <property type="match status" value="1"/>
</dbReference>
<dbReference type="GO" id="GO:0004364">
    <property type="term" value="F:glutathione transferase activity"/>
    <property type="evidence" value="ECO:0007669"/>
    <property type="project" value="UniProtKB-EC"/>
</dbReference>
<dbReference type="Gene3D" id="3.40.30.10">
    <property type="entry name" value="Glutaredoxin"/>
    <property type="match status" value="1"/>
</dbReference>
<dbReference type="InterPro" id="IPR004046">
    <property type="entry name" value="GST_C"/>
</dbReference>
<name>A0AAV9CQI6_ACOCL</name>
<dbReference type="CDD" id="cd03058">
    <property type="entry name" value="GST_N_Tau"/>
    <property type="match status" value="1"/>
</dbReference>
<dbReference type="PROSITE" id="PS50405">
    <property type="entry name" value="GST_CTER"/>
    <property type="match status" value="1"/>
</dbReference>
<dbReference type="Gene3D" id="1.20.1050.10">
    <property type="match status" value="2"/>
</dbReference>
<organism evidence="7 8">
    <name type="scientific">Acorus calamus</name>
    <name type="common">Sweet flag</name>
    <dbReference type="NCBI Taxonomy" id="4465"/>
    <lineage>
        <taxon>Eukaryota</taxon>
        <taxon>Viridiplantae</taxon>
        <taxon>Streptophyta</taxon>
        <taxon>Embryophyta</taxon>
        <taxon>Tracheophyta</taxon>
        <taxon>Spermatophyta</taxon>
        <taxon>Magnoliopsida</taxon>
        <taxon>Liliopsida</taxon>
        <taxon>Acoraceae</taxon>
        <taxon>Acorus</taxon>
    </lineage>
</organism>
<dbReference type="GO" id="GO:0005737">
    <property type="term" value="C:cytoplasm"/>
    <property type="evidence" value="ECO:0007669"/>
    <property type="project" value="TreeGrafter"/>
</dbReference>
<comment type="caution">
    <text evidence="7">The sequence shown here is derived from an EMBL/GenBank/DDBJ whole genome shotgun (WGS) entry which is preliminary data.</text>
</comment>
<evidence type="ECO:0000313" key="7">
    <source>
        <dbReference type="EMBL" id="KAK1290994.1"/>
    </source>
</evidence>
<dbReference type="InterPro" id="IPR040079">
    <property type="entry name" value="Glutathione_S-Trfase"/>
</dbReference>
<dbReference type="GO" id="GO:0009407">
    <property type="term" value="P:toxin catabolic process"/>
    <property type="evidence" value="ECO:0007669"/>
    <property type="project" value="UniProtKB-ARBA"/>
</dbReference>